<dbReference type="GO" id="GO:0043565">
    <property type="term" value="F:sequence-specific DNA binding"/>
    <property type="evidence" value="ECO:0007669"/>
    <property type="project" value="InterPro"/>
</dbReference>
<comment type="similarity">
    <text evidence="2">Belongs to the disease resistance NB-LRR family.</text>
</comment>
<dbReference type="Gene3D" id="3.80.10.10">
    <property type="entry name" value="Ribonuclease Inhibitor"/>
    <property type="match status" value="1"/>
</dbReference>
<dbReference type="Gene3D" id="1.10.8.430">
    <property type="entry name" value="Helical domain of apoptotic protease-activating factors"/>
    <property type="match status" value="1"/>
</dbReference>
<organism evidence="14">
    <name type="scientific">Oryza brachyantha</name>
    <name type="common">malo sina</name>
    <dbReference type="NCBI Taxonomy" id="4533"/>
    <lineage>
        <taxon>Eukaryota</taxon>
        <taxon>Viridiplantae</taxon>
        <taxon>Streptophyta</taxon>
        <taxon>Embryophyta</taxon>
        <taxon>Tracheophyta</taxon>
        <taxon>Spermatophyta</taxon>
        <taxon>Magnoliopsida</taxon>
        <taxon>Liliopsida</taxon>
        <taxon>Poales</taxon>
        <taxon>Poaceae</taxon>
        <taxon>BOP clade</taxon>
        <taxon>Oryzoideae</taxon>
        <taxon>Oryzeae</taxon>
        <taxon>Oryzinae</taxon>
        <taxon>Oryza</taxon>
    </lineage>
</organism>
<proteinExistence type="inferred from homology"/>
<feature type="region of interest" description="Disordered" evidence="12">
    <location>
        <begin position="989"/>
        <end position="1013"/>
    </location>
</feature>
<dbReference type="CDD" id="cd14798">
    <property type="entry name" value="RX-CC_like"/>
    <property type="match status" value="1"/>
</dbReference>
<dbReference type="Gene3D" id="3.40.50.300">
    <property type="entry name" value="P-loop containing nucleotide triphosphate hydrolases"/>
    <property type="match status" value="1"/>
</dbReference>
<dbReference type="PROSITE" id="PS50811">
    <property type="entry name" value="WRKY"/>
    <property type="match status" value="1"/>
</dbReference>
<keyword evidence="7" id="KW-0805">Transcription regulation</keyword>
<dbReference type="GeneID" id="102721972"/>
<dbReference type="InterPro" id="IPR032675">
    <property type="entry name" value="LRR_dom_sf"/>
</dbReference>
<dbReference type="GO" id="GO:0002758">
    <property type="term" value="P:innate immune response-activating signaling pathway"/>
    <property type="evidence" value="ECO:0007669"/>
    <property type="project" value="UniProtKB-ARBA"/>
</dbReference>
<dbReference type="HOGENOM" id="CLU_000837_25_1_1"/>
<keyword evidence="4" id="KW-0677">Repeat</keyword>
<dbReference type="PANTHER" id="PTHR23155:SF1094">
    <property type="entry name" value="OS11G0686400 PROTEIN"/>
    <property type="match status" value="1"/>
</dbReference>
<dbReference type="InterPro" id="IPR036576">
    <property type="entry name" value="WRKY_dom_sf"/>
</dbReference>
<keyword evidence="5" id="KW-0547">Nucleotide-binding</keyword>
<dbReference type="AlphaFoldDB" id="J3NA98"/>
<gene>
    <name evidence="14" type="primary">LOC102721972</name>
</gene>
<evidence type="ECO:0000259" key="13">
    <source>
        <dbReference type="PROSITE" id="PS50811"/>
    </source>
</evidence>
<dbReference type="Gene3D" id="1.10.10.10">
    <property type="entry name" value="Winged helix-like DNA-binding domain superfamily/Winged helix DNA-binding domain"/>
    <property type="match status" value="1"/>
</dbReference>
<dbReference type="InterPro" id="IPR002182">
    <property type="entry name" value="NB-ARC"/>
</dbReference>
<feature type="region of interest" description="Disordered" evidence="12">
    <location>
        <begin position="88"/>
        <end position="112"/>
    </location>
</feature>
<dbReference type="Gramene" id="OB11G27340.1">
    <property type="protein sequence ID" value="OB11G27340.1"/>
    <property type="gene ID" value="OB11G27340"/>
</dbReference>
<dbReference type="EnsemblPlants" id="OB11G27340.1">
    <property type="protein sequence ID" value="OB11G27340.1"/>
    <property type="gene ID" value="OB11G27340"/>
</dbReference>
<dbReference type="InterPro" id="IPR055414">
    <property type="entry name" value="LRR_R13L4/SHOC2-like"/>
</dbReference>
<dbReference type="SUPFAM" id="SSF52540">
    <property type="entry name" value="P-loop containing nucleoside triphosphate hydrolases"/>
    <property type="match status" value="1"/>
</dbReference>
<dbReference type="InterPro" id="IPR042197">
    <property type="entry name" value="Apaf_helical"/>
</dbReference>
<keyword evidence="6" id="KW-0611">Plant defense</keyword>
<dbReference type="eggNOG" id="KOG4658">
    <property type="taxonomic scope" value="Eukaryota"/>
</dbReference>
<evidence type="ECO:0000256" key="12">
    <source>
        <dbReference type="SAM" id="MobiDB-lite"/>
    </source>
</evidence>
<evidence type="ECO:0000256" key="11">
    <source>
        <dbReference type="ARBA" id="ARBA00023242"/>
    </source>
</evidence>
<keyword evidence="15" id="KW-1185">Reference proteome</keyword>
<dbReference type="GO" id="GO:0003700">
    <property type="term" value="F:DNA-binding transcription factor activity"/>
    <property type="evidence" value="ECO:0007669"/>
    <property type="project" value="InterPro"/>
</dbReference>
<evidence type="ECO:0000256" key="9">
    <source>
        <dbReference type="ARBA" id="ARBA00023125"/>
    </source>
</evidence>
<feature type="domain" description="WRKY" evidence="13">
    <location>
        <begin position="1012"/>
        <end position="1072"/>
    </location>
</feature>
<dbReference type="Pfam" id="PF03106">
    <property type="entry name" value="WRKY"/>
    <property type="match status" value="1"/>
</dbReference>
<accession>J3NA98</accession>
<dbReference type="GO" id="GO:0005634">
    <property type="term" value="C:nucleus"/>
    <property type="evidence" value="ECO:0007669"/>
    <property type="project" value="UniProtKB-SubCell"/>
</dbReference>
<keyword evidence="11" id="KW-0539">Nucleus</keyword>
<comment type="subcellular location">
    <subcellularLocation>
        <location evidence="1">Nucleus</location>
    </subcellularLocation>
</comment>
<dbReference type="FunFam" id="1.10.10.10:FF:000322">
    <property type="entry name" value="Probable disease resistance protein At1g63360"/>
    <property type="match status" value="1"/>
</dbReference>
<evidence type="ECO:0000313" key="14">
    <source>
        <dbReference type="EnsemblPlants" id="OB11G27340.1"/>
    </source>
</evidence>
<feature type="region of interest" description="Disordered" evidence="12">
    <location>
        <begin position="1120"/>
        <end position="1143"/>
    </location>
</feature>
<reference evidence="14" key="2">
    <citation type="submission" date="2013-04" db="UniProtKB">
        <authorList>
            <consortium name="EnsemblPlants"/>
        </authorList>
    </citation>
    <scope>IDENTIFICATION</scope>
</reference>
<evidence type="ECO:0000256" key="5">
    <source>
        <dbReference type="ARBA" id="ARBA00022741"/>
    </source>
</evidence>
<evidence type="ECO:0000256" key="6">
    <source>
        <dbReference type="ARBA" id="ARBA00022821"/>
    </source>
</evidence>
<dbReference type="SUPFAM" id="SSF118290">
    <property type="entry name" value="WRKY DNA-binding domain"/>
    <property type="match status" value="1"/>
</dbReference>
<dbReference type="SMART" id="SM00774">
    <property type="entry name" value="WRKY"/>
    <property type="match status" value="1"/>
</dbReference>
<dbReference type="InterPro" id="IPR038005">
    <property type="entry name" value="RX-like_CC"/>
</dbReference>
<dbReference type="Proteomes" id="UP000006038">
    <property type="component" value="Chromosome 11"/>
</dbReference>
<evidence type="ECO:0000313" key="15">
    <source>
        <dbReference type="Proteomes" id="UP000006038"/>
    </source>
</evidence>
<dbReference type="Pfam" id="PF18052">
    <property type="entry name" value="Rx_N"/>
    <property type="match status" value="1"/>
</dbReference>
<dbReference type="Pfam" id="PF00931">
    <property type="entry name" value="NB-ARC"/>
    <property type="match status" value="1"/>
</dbReference>
<evidence type="ECO:0000256" key="4">
    <source>
        <dbReference type="ARBA" id="ARBA00022737"/>
    </source>
</evidence>
<dbReference type="Pfam" id="PF23598">
    <property type="entry name" value="LRR_14"/>
    <property type="match status" value="1"/>
</dbReference>
<dbReference type="GO" id="GO:0009626">
    <property type="term" value="P:plant-type hypersensitive response"/>
    <property type="evidence" value="ECO:0007669"/>
    <property type="project" value="UniProtKB-ARBA"/>
</dbReference>
<dbReference type="OMA" id="QHHTAKE"/>
<keyword evidence="9" id="KW-0238">DNA-binding</keyword>
<dbReference type="InterPro" id="IPR003657">
    <property type="entry name" value="WRKY_dom"/>
</dbReference>
<dbReference type="Pfam" id="PF23559">
    <property type="entry name" value="WHD_DRP"/>
    <property type="match status" value="1"/>
</dbReference>
<dbReference type="InterPro" id="IPR027417">
    <property type="entry name" value="P-loop_NTPase"/>
</dbReference>
<protein>
    <recommendedName>
        <fullName evidence="13">WRKY domain-containing protein</fullName>
    </recommendedName>
</protein>
<dbReference type="InterPro" id="IPR044974">
    <property type="entry name" value="Disease_R_plants"/>
</dbReference>
<dbReference type="InterPro" id="IPR041118">
    <property type="entry name" value="Rx_N"/>
</dbReference>
<feature type="compositionally biased region" description="Polar residues" evidence="12">
    <location>
        <begin position="1125"/>
        <end position="1134"/>
    </location>
</feature>
<sequence length="1162" mass="130882">MEGAMLSLPGRLEQLLRLHGSMLPKGADDEIPLIKRDLEEIISILHRHSEPKLEDDAMVVRCWMKEARELSYDMEDCIDQYEHAAGSRTDLSGPNIRRRKLSRRQRGSKIPQKLKQRLWMANKIREFSLRAQEALRRHAMNNHNNLGSTSTSRGDGDVCSTTQTQFMVNVDAVLNDLNKLKNLLAAIPAAITSNIRRVGIDASMNKIESWLAVCDGEEKLKVVSIVGVGGIGKTTLANELYRKLGRQFECRAFVRLSQKPDMRTILTNILSQIRPQHQPDNWKVHTLISNIRKQLQDQRYLIIVDDLWTTSTWDIIKSALPDGYSCSRILTTTEIEDLALQSCSYDSKYIFQMKPLGQDDSRSLFLSTVFGSHSNCPPELSEVSYDIASKCGGLPLAIVTTASLLASQLENQERWDYINKTFGYSLMANSNLEGMKQLLNLCYNNLPQHLKSCMLYLGMYQEDTIIWKDDLVNQWMAEGLISAVEEHGKEEISRSCFDELVVRKIIQPVHINHNGEILSGVVRRMVLNFIAYKSIEDNFIIAIDHPQAITRLADKVRRLSIHFGNVEDATLPTNMRLSQVRTLALWGILKCTSFITEFRLLKVLILHFWGDEDSVSNYDLTKISELVRLRYLKVTSNVTLKLPTQMQSLRYLETLKIDGKISAVPSDIIYLPGLLHLSLPAKTNLPNGIIHMTSLRKIAYFDLSCNSEENVWSLGELTNLWDIQLSYSDIHSDNLKNNMECLGSILGKLCNLKSITLSPAGSSYDNTLQINSTTSTRISVDGWSSVSSPPALLQRFELSPCVCIFSNLPNWIGQLGNLCILKIGIREVTNNDVDVLKVLPELTVLSLYVHTKPTEEIVIGNAGFSILKYFKFRCSIAWMKFKEGAMRNLQKLKLGFDVHRAYQHDTIPVGIGHLSGLKEISAKIRVACTAGDLCRRFAESALTNAIRMHPRQPSVKIRCVDWTFDGKDGNNAGTQEEENRTLQKHHIVKEGSNETSAVDRRKKQRREGTKVRMSSMVDDGFSWRKYGQKPIEGAMHPRNYYRCASQGCRAAKHVQATDDNPLIVDVMYHGEHTCTPSGSGKSKITLVRRTPVSTGGRSSVGIAEAPAPLYVRSPLERLEEDEGNQLLQPLNSKSAPEKHRAAALHQARAELNFGGSRGGRRQ</sequence>
<dbReference type="Gene3D" id="2.20.25.80">
    <property type="entry name" value="WRKY domain"/>
    <property type="match status" value="1"/>
</dbReference>
<dbReference type="InterPro" id="IPR036388">
    <property type="entry name" value="WH-like_DNA-bd_sf"/>
</dbReference>
<dbReference type="GO" id="GO:0042742">
    <property type="term" value="P:defense response to bacterium"/>
    <property type="evidence" value="ECO:0007669"/>
    <property type="project" value="UniProtKB-ARBA"/>
</dbReference>
<keyword evidence="8" id="KW-0175">Coiled coil</keyword>
<dbReference type="OrthoDB" id="651345at2759"/>
<keyword evidence="10" id="KW-0804">Transcription</keyword>
<evidence type="ECO:0000256" key="2">
    <source>
        <dbReference type="ARBA" id="ARBA00008894"/>
    </source>
</evidence>
<dbReference type="Gene3D" id="1.20.5.4130">
    <property type="match status" value="1"/>
</dbReference>
<evidence type="ECO:0000256" key="8">
    <source>
        <dbReference type="ARBA" id="ARBA00023054"/>
    </source>
</evidence>
<evidence type="ECO:0000256" key="3">
    <source>
        <dbReference type="ARBA" id="ARBA00022614"/>
    </source>
</evidence>
<dbReference type="SUPFAM" id="SSF52058">
    <property type="entry name" value="L domain-like"/>
    <property type="match status" value="1"/>
</dbReference>
<reference evidence="14" key="1">
    <citation type="journal article" date="2013" name="Nat. Commun.">
        <title>Whole-genome sequencing of Oryza brachyantha reveals mechanisms underlying Oryza genome evolution.</title>
        <authorList>
            <person name="Chen J."/>
            <person name="Huang Q."/>
            <person name="Gao D."/>
            <person name="Wang J."/>
            <person name="Lang Y."/>
            <person name="Liu T."/>
            <person name="Li B."/>
            <person name="Bai Z."/>
            <person name="Luis Goicoechea J."/>
            <person name="Liang C."/>
            <person name="Chen C."/>
            <person name="Zhang W."/>
            <person name="Sun S."/>
            <person name="Liao Y."/>
            <person name="Zhang X."/>
            <person name="Yang L."/>
            <person name="Song C."/>
            <person name="Wang M."/>
            <person name="Shi J."/>
            <person name="Liu G."/>
            <person name="Liu J."/>
            <person name="Zhou H."/>
            <person name="Zhou W."/>
            <person name="Yu Q."/>
            <person name="An N."/>
            <person name="Chen Y."/>
            <person name="Cai Q."/>
            <person name="Wang B."/>
            <person name="Liu B."/>
            <person name="Min J."/>
            <person name="Huang Y."/>
            <person name="Wu H."/>
            <person name="Li Z."/>
            <person name="Zhang Y."/>
            <person name="Yin Y."/>
            <person name="Song W."/>
            <person name="Jiang J."/>
            <person name="Jackson S.A."/>
            <person name="Wing R.A."/>
            <person name="Wang J."/>
            <person name="Chen M."/>
        </authorList>
    </citation>
    <scope>NUCLEOTIDE SEQUENCE [LARGE SCALE GENOMIC DNA]</scope>
    <source>
        <strain evidence="14">cv. IRGC 101232</strain>
    </source>
</reference>
<evidence type="ECO:0000256" key="7">
    <source>
        <dbReference type="ARBA" id="ARBA00023015"/>
    </source>
</evidence>
<name>J3NA98_ORYBR</name>
<dbReference type="InterPro" id="IPR058922">
    <property type="entry name" value="WHD_DRP"/>
</dbReference>
<dbReference type="PRINTS" id="PR00364">
    <property type="entry name" value="DISEASERSIST"/>
</dbReference>
<dbReference type="GO" id="GO:0043531">
    <property type="term" value="F:ADP binding"/>
    <property type="evidence" value="ECO:0007669"/>
    <property type="project" value="InterPro"/>
</dbReference>
<dbReference type="STRING" id="4533.J3NA98"/>
<feature type="compositionally biased region" description="Basic residues" evidence="12">
    <location>
        <begin position="96"/>
        <end position="112"/>
    </location>
</feature>
<evidence type="ECO:0000256" key="1">
    <source>
        <dbReference type="ARBA" id="ARBA00004123"/>
    </source>
</evidence>
<dbReference type="RefSeq" id="XP_015698062.1">
    <property type="nucleotide sequence ID" value="XM_015842576.2"/>
</dbReference>
<evidence type="ECO:0000256" key="10">
    <source>
        <dbReference type="ARBA" id="ARBA00023163"/>
    </source>
</evidence>
<keyword evidence="3" id="KW-0433">Leucine-rich repeat</keyword>
<dbReference type="PANTHER" id="PTHR23155">
    <property type="entry name" value="DISEASE RESISTANCE PROTEIN RP"/>
    <property type="match status" value="1"/>
</dbReference>